<comment type="similarity">
    <text evidence="2">Belongs to the major facilitator superfamily. Sugar transporter (TC 2.A.1.1) family.</text>
</comment>
<dbReference type="Pfam" id="PF07690">
    <property type="entry name" value="MFS_1"/>
    <property type="match status" value="1"/>
</dbReference>
<dbReference type="PANTHER" id="PTHR23511">
    <property type="entry name" value="SYNAPTIC VESICLE GLYCOPROTEIN 2"/>
    <property type="match status" value="1"/>
</dbReference>
<dbReference type="RefSeq" id="WP_046170759.1">
    <property type="nucleotide sequence ID" value="NZ_FOMB01000003.1"/>
</dbReference>
<dbReference type="InterPro" id="IPR036259">
    <property type="entry name" value="MFS_trans_sf"/>
</dbReference>
<dbReference type="GO" id="GO:0022857">
    <property type="term" value="F:transmembrane transporter activity"/>
    <property type="evidence" value="ECO:0007669"/>
    <property type="project" value="InterPro"/>
</dbReference>
<dbReference type="EMBL" id="LAPV01000093">
    <property type="protein sequence ID" value="KKC33274.1"/>
    <property type="molecule type" value="Genomic_DNA"/>
</dbReference>
<comment type="subcellular location">
    <subcellularLocation>
        <location evidence="1">Membrane</location>
        <topology evidence="1">Multi-pass membrane protein</topology>
    </subcellularLocation>
</comment>
<dbReference type="PATRIC" id="fig|728005.3.peg.4639"/>
<evidence type="ECO:0000259" key="8">
    <source>
        <dbReference type="PROSITE" id="PS50850"/>
    </source>
</evidence>
<dbReference type="Proteomes" id="UP000033519">
    <property type="component" value="Unassembled WGS sequence"/>
</dbReference>
<keyword evidence="5 7" id="KW-1133">Transmembrane helix</keyword>
<feature type="transmembrane region" description="Helical" evidence="7">
    <location>
        <begin position="67"/>
        <end position="91"/>
    </location>
</feature>
<gene>
    <name evidence="10" type="ORF">SAMN04488059_103129</name>
    <name evidence="9" type="ORF">WH91_09570</name>
</gene>
<dbReference type="STRING" id="728005.SAMN04488059_103129"/>
<name>A0A0F5PZM2_9HYPH</name>
<accession>A0A0F5PZM2</accession>
<dbReference type="GO" id="GO:0016020">
    <property type="term" value="C:membrane"/>
    <property type="evidence" value="ECO:0007669"/>
    <property type="project" value="UniProtKB-SubCell"/>
</dbReference>
<feature type="domain" description="Major facilitator superfamily (MFS) profile" evidence="8">
    <location>
        <begin position="1"/>
        <end position="101"/>
    </location>
</feature>
<evidence type="ECO:0000256" key="3">
    <source>
        <dbReference type="ARBA" id="ARBA00022448"/>
    </source>
</evidence>
<evidence type="ECO:0000256" key="4">
    <source>
        <dbReference type="ARBA" id="ARBA00022692"/>
    </source>
</evidence>
<sequence length="101" mass="10392">MRHRLFVDVAELALGAAFSAIFASPPHSFDSTQLGLLLASVFVGGAIGSPAFGWLSDRYGRRLALQLSMLLVAAPSIGAALSSDASSLIAFRLLSGMALGA</sequence>
<reference evidence="9 11" key="1">
    <citation type="submission" date="2015-03" db="EMBL/GenBank/DDBJ databases">
        <authorList>
            <person name="Lepp D."/>
            <person name="Hassan Y.I."/>
            <person name="Li X.-Z."/>
            <person name="Zhou T."/>
        </authorList>
    </citation>
    <scope>NUCLEOTIDE SEQUENCE [LARGE SCALE GENOMIC DNA]</scope>
    <source>
        <strain evidence="9 11">Cr7-05</strain>
    </source>
</reference>
<proteinExistence type="inferred from homology"/>
<organism evidence="10 12">
    <name type="scientific">Devosia psychrophila</name>
    <dbReference type="NCBI Taxonomy" id="728005"/>
    <lineage>
        <taxon>Bacteria</taxon>
        <taxon>Pseudomonadati</taxon>
        <taxon>Pseudomonadota</taxon>
        <taxon>Alphaproteobacteria</taxon>
        <taxon>Hyphomicrobiales</taxon>
        <taxon>Devosiaceae</taxon>
        <taxon>Devosia</taxon>
    </lineage>
</organism>
<evidence type="ECO:0000256" key="5">
    <source>
        <dbReference type="ARBA" id="ARBA00022989"/>
    </source>
</evidence>
<reference evidence="10 12" key="2">
    <citation type="submission" date="2016-10" db="EMBL/GenBank/DDBJ databases">
        <authorList>
            <person name="de Groot N.N."/>
        </authorList>
    </citation>
    <scope>NUCLEOTIDE SEQUENCE [LARGE SCALE GENOMIC DNA]</scope>
    <source>
        <strain evidence="10 12">CGMCC 1.10210</strain>
    </source>
</reference>
<protein>
    <submittedName>
        <fullName evidence="10">Major Facilitator Superfamily protein</fullName>
    </submittedName>
</protein>
<keyword evidence="6 7" id="KW-0472">Membrane</keyword>
<evidence type="ECO:0000256" key="1">
    <source>
        <dbReference type="ARBA" id="ARBA00004141"/>
    </source>
</evidence>
<evidence type="ECO:0000256" key="7">
    <source>
        <dbReference type="SAM" id="Phobius"/>
    </source>
</evidence>
<dbReference type="SUPFAM" id="SSF103473">
    <property type="entry name" value="MFS general substrate transporter"/>
    <property type="match status" value="1"/>
</dbReference>
<dbReference type="Proteomes" id="UP000182258">
    <property type="component" value="Unassembled WGS sequence"/>
</dbReference>
<keyword evidence="4 7" id="KW-0812">Transmembrane</keyword>
<dbReference type="PROSITE" id="PS50850">
    <property type="entry name" value="MFS"/>
    <property type="match status" value="1"/>
</dbReference>
<evidence type="ECO:0000313" key="9">
    <source>
        <dbReference type="EMBL" id="KKC33274.1"/>
    </source>
</evidence>
<dbReference type="InterPro" id="IPR020846">
    <property type="entry name" value="MFS_dom"/>
</dbReference>
<dbReference type="InterPro" id="IPR011701">
    <property type="entry name" value="MFS"/>
</dbReference>
<evidence type="ECO:0000313" key="12">
    <source>
        <dbReference type="Proteomes" id="UP000182258"/>
    </source>
</evidence>
<dbReference type="EMBL" id="FOMB01000003">
    <property type="protein sequence ID" value="SFC24394.1"/>
    <property type="molecule type" value="Genomic_DNA"/>
</dbReference>
<feature type="transmembrane region" description="Helical" evidence="7">
    <location>
        <begin position="35"/>
        <end position="55"/>
    </location>
</feature>
<dbReference type="OrthoDB" id="9784658at2"/>
<evidence type="ECO:0000313" key="11">
    <source>
        <dbReference type="Proteomes" id="UP000033519"/>
    </source>
</evidence>
<keyword evidence="3" id="KW-0813">Transport</keyword>
<evidence type="ECO:0000256" key="2">
    <source>
        <dbReference type="ARBA" id="ARBA00010992"/>
    </source>
</evidence>
<feature type="transmembrane region" description="Helical" evidence="7">
    <location>
        <begin position="5"/>
        <end position="23"/>
    </location>
</feature>
<dbReference type="Gene3D" id="1.20.1250.20">
    <property type="entry name" value="MFS general substrate transporter like domains"/>
    <property type="match status" value="1"/>
</dbReference>
<dbReference type="AlphaFoldDB" id="A0A0F5PZM2"/>
<evidence type="ECO:0000256" key="6">
    <source>
        <dbReference type="ARBA" id="ARBA00023136"/>
    </source>
</evidence>
<keyword evidence="11" id="KW-1185">Reference proteome</keyword>
<evidence type="ECO:0000313" key="10">
    <source>
        <dbReference type="EMBL" id="SFC24394.1"/>
    </source>
</evidence>